<gene>
    <name evidence="2" type="ORF">SMN809_LOCUS45883</name>
</gene>
<accession>A0A8S3AYY1</accession>
<feature type="region of interest" description="Disordered" evidence="1">
    <location>
        <begin position="1"/>
        <end position="26"/>
    </location>
</feature>
<dbReference type="Proteomes" id="UP000676336">
    <property type="component" value="Unassembled WGS sequence"/>
</dbReference>
<sequence>MQRLLDSSDMLTQQHNNDQTDRQSIIPRIERKKVQLSRANILPEMEKILDNWNSKHFLDVQYEDE</sequence>
<name>A0A8S3AYY1_9BILA</name>
<reference evidence="2" key="1">
    <citation type="submission" date="2021-02" db="EMBL/GenBank/DDBJ databases">
        <authorList>
            <person name="Nowell W R."/>
        </authorList>
    </citation>
    <scope>NUCLEOTIDE SEQUENCE</scope>
</reference>
<dbReference type="EMBL" id="CAJOBI010141392">
    <property type="protein sequence ID" value="CAF4769586.1"/>
    <property type="molecule type" value="Genomic_DNA"/>
</dbReference>
<dbReference type="AlphaFoldDB" id="A0A8S3AYY1"/>
<protein>
    <submittedName>
        <fullName evidence="2">Uncharacterized protein</fullName>
    </submittedName>
</protein>
<feature type="non-terminal residue" evidence="2">
    <location>
        <position position="65"/>
    </location>
</feature>
<evidence type="ECO:0000256" key="1">
    <source>
        <dbReference type="SAM" id="MobiDB-lite"/>
    </source>
</evidence>
<organism evidence="2 3">
    <name type="scientific">Rotaria magnacalcarata</name>
    <dbReference type="NCBI Taxonomy" id="392030"/>
    <lineage>
        <taxon>Eukaryota</taxon>
        <taxon>Metazoa</taxon>
        <taxon>Spiralia</taxon>
        <taxon>Gnathifera</taxon>
        <taxon>Rotifera</taxon>
        <taxon>Eurotatoria</taxon>
        <taxon>Bdelloidea</taxon>
        <taxon>Philodinida</taxon>
        <taxon>Philodinidae</taxon>
        <taxon>Rotaria</taxon>
    </lineage>
</organism>
<evidence type="ECO:0000313" key="3">
    <source>
        <dbReference type="Proteomes" id="UP000676336"/>
    </source>
</evidence>
<evidence type="ECO:0000313" key="2">
    <source>
        <dbReference type="EMBL" id="CAF4769586.1"/>
    </source>
</evidence>
<comment type="caution">
    <text evidence="2">The sequence shown here is derived from an EMBL/GenBank/DDBJ whole genome shotgun (WGS) entry which is preliminary data.</text>
</comment>
<proteinExistence type="predicted"/>